<sequence>MPRSTALVTNISCKLSTLDTVENPPAGYLFICPLKDIQCGIVDQPVYYLSLDPSGVEQLTKEEVEQLGFPFFQLEMGAMGKYWDGHIYEGLRQFHEGKRFDPYSQDVARELGLPLLQITWDPFESE</sequence>
<organism evidence="1 2">
    <name type="scientific">Mycena albidolilacea</name>
    <dbReference type="NCBI Taxonomy" id="1033008"/>
    <lineage>
        <taxon>Eukaryota</taxon>
        <taxon>Fungi</taxon>
        <taxon>Dikarya</taxon>
        <taxon>Basidiomycota</taxon>
        <taxon>Agaricomycotina</taxon>
        <taxon>Agaricomycetes</taxon>
        <taxon>Agaricomycetidae</taxon>
        <taxon>Agaricales</taxon>
        <taxon>Marasmiineae</taxon>
        <taxon>Mycenaceae</taxon>
        <taxon>Mycena</taxon>
    </lineage>
</organism>
<reference evidence="1" key="1">
    <citation type="submission" date="2023-03" db="EMBL/GenBank/DDBJ databases">
        <title>Massive genome expansion in bonnet fungi (Mycena s.s.) driven by repeated elements and novel gene families across ecological guilds.</title>
        <authorList>
            <consortium name="Lawrence Berkeley National Laboratory"/>
            <person name="Harder C.B."/>
            <person name="Miyauchi S."/>
            <person name="Viragh M."/>
            <person name="Kuo A."/>
            <person name="Thoen E."/>
            <person name="Andreopoulos B."/>
            <person name="Lu D."/>
            <person name="Skrede I."/>
            <person name="Drula E."/>
            <person name="Henrissat B."/>
            <person name="Morin E."/>
            <person name="Kohler A."/>
            <person name="Barry K."/>
            <person name="LaButti K."/>
            <person name="Morin E."/>
            <person name="Salamov A."/>
            <person name="Lipzen A."/>
            <person name="Mereny Z."/>
            <person name="Hegedus B."/>
            <person name="Baldrian P."/>
            <person name="Stursova M."/>
            <person name="Weitz H."/>
            <person name="Taylor A."/>
            <person name="Grigoriev I.V."/>
            <person name="Nagy L.G."/>
            <person name="Martin F."/>
            <person name="Kauserud H."/>
        </authorList>
    </citation>
    <scope>NUCLEOTIDE SEQUENCE</scope>
    <source>
        <strain evidence="1">CBHHK002</strain>
    </source>
</reference>
<proteinExistence type="predicted"/>
<protein>
    <submittedName>
        <fullName evidence="1">Uncharacterized protein</fullName>
    </submittedName>
</protein>
<name>A0AAD6ZPS0_9AGAR</name>
<dbReference type="Proteomes" id="UP001218218">
    <property type="component" value="Unassembled WGS sequence"/>
</dbReference>
<comment type="caution">
    <text evidence="1">The sequence shown here is derived from an EMBL/GenBank/DDBJ whole genome shotgun (WGS) entry which is preliminary data.</text>
</comment>
<evidence type="ECO:0000313" key="1">
    <source>
        <dbReference type="EMBL" id="KAJ7333962.1"/>
    </source>
</evidence>
<keyword evidence="2" id="KW-1185">Reference proteome</keyword>
<evidence type="ECO:0000313" key="2">
    <source>
        <dbReference type="Proteomes" id="UP001218218"/>
    </source>
</evidence>
<gene>
    <name evidence="1" type="ORF">DFH08DRAFT_707729</name>
</gene>
<dbReference type="EMBL" id="JARIHO010000033">
    <property type="protein sequence ID" value="KAJ7333962.1"/>
    <property type="molecule type" value="Genomic_DNA"/>
</dbReference>
<accession>A0AAD6ZPS0</accession>
<dbReference type="AlphaFoldDB" id="A0AAD6ZPS0"/>